<evidence type="ECO:0000256" key="2">
    <source>
        <dbReference type="ARBA" id="ARBA00004496"/>
    </source>
</evidence>
<evidence type="ECO:0000313" key="14">
    <source>
        <dbReference type="EMBL" id="MST69403.1"/>
    </source>
</evidence>
<dbReference type="GO" id="GO:0008168">
    <property type="term" value="F:methyltransferase activity"/>
    <property type="evidence" value="ECO:0007669"/>
    <property type="project" value="UniProtKB-KW"/>
</dbReference>
<dbReference type="UniPathway" id="UPA00193"/>
<comment type="cofactor">
    <cofactor evidence="1 11 12">
        <name>pyridoxal 5'-phosphate</name>
        <dbReference type="ChEBI" id="CHEBI:597326"/>
    </cofactor>
</comment>
<dbReference type="GO" id="GO:0030170">
    <property type="term" value="F:pyridoxal phosphate binding"/>
    <property type="evidence" value="ECO:0007669"/>
    <property type="project" value="UniProtKB-UniRule"/>
</dbReference>
<keyword evidence="6 11" id="KW-0554">One-carbon metabolism</keyword>
<dbReference type="Gene3D" id="3.40.640.10">
    <property type="entry name" value="Type I PLP-dependent aspartate aminotransferase-like (Major domain)"/>
    <property type="match status" value="1"/>
</dbReference>
<evidence type="ECO:0000256" key="6">
    <source>
        <dbReference type="ARBA" id="ARBA00022563"/>
    </source>
</evidence>
<dbReference type="HAMAP" id="MF_00051">
    <property type="entry name" value="SHMT"/>
    <property type="match status" value="1"/>
</dbReference>
<dbReference type="InterPro" id="IPR039429">
    <property type="entry name" value="SHMT-like_dom"/>
</dbReference>
<dbReference type="RefSeq" id="WP_154572864.1">
    <property type="nucleotide sequence ID" value="NZ_VUNB01000005.1"/>
</dbReference>
<dbReference type="InterPro" id="IPR019798">
    <property type="entry name" value="Ser_HO-MeTrfase_PLP_BS"/>
</dbReference>
<dbReference type="Pfam" id="PF00464">
    <property type="entry name" value="SHMT"/>
    <property type="match status" value="1"/>
</dbReference>
<dbReference type="InterPro" id="IPR015422">
    <property type="entry name" value="PyrdxlP-dep_Trfase_small"/>
</dbReference>
<feature type="site" description="Plays an important role in substrate specificity" evidence="11">
    <location>
        <position position="251"/>
    </location>
</feature>
<organism evidence="14">
    <name type="scientific">Baileyella intestinalis</name>
    <dbReference type="NCBI Taxonomy" id="2606709"/>
    <lineage>
        <taxon>Bacteria</taxon>
        <taxon>Bacillati</taxon>
        <taxon>Bacillota</taxon>
        <taxon>Clostridia</taxon>
        <taxon>Peptostreptococcales</taxon>
        <taxon>Anaerovoracaceae</taxon>
        <taxon>Baileyella</taxon>
    </lineage>
</organism>
<dbReference type="PROSITE" id="PS00096">
    <property type="entry name" value="SHMT"/>
    <property type="match status" value="1"/>
</dbReference>
<comment type="function">
    <text evidence="10">Catalyzes the reversible interconversion of serine and glycine with tetrahydrofolate (THF) serving as the one-carbon carrier. This reaction serves as the major source of one-carbon groups required for the biosynthesis of purines, thymidylate, methionine, and other important biomolecules. Also exhibits THF-independent aldolase activity toward beta-hydroxyamino acids, producing glycine and aldehydes, via a retro-aldol mechanism. Thus, is able to catalyze the cleavage of L-allo-threonine.</text>
</comment>
<dbReference type="NCBIfam" id="NF000586">
    <property type="entry name" value="PRK00011.1"/>
    <property type="match status" value="1"/>
</dbReference>
<evidence type="ECO:0000256" key="5">
    <source>
        <dbReference type="ARBA" id="ARBA00022490"/>
    </source>
</evidence>
<dbReference type="CDD" id="cd00378">
    <property type="entry name" value="SHMT"/>
    <property type="match status" value="1"/>
</dbReference>
<feature type="modified residue" description="N6-(pyridoxal phosphate)lysine" evidence="11 12">
    <location>
        <position position="252"/>
    </location>
</feature>
<dbReference type="AlphaFoldDB" id="A0A6A8M989"/>
<evidence type="ECO:0000256" key="3">
    <source>
        <dbReference type="ARBA" id="ARBA00006376"/>
    </source>
</evidence>
<comment type="subcellular location">
    <subcellularLocation>
        <location evidence="2 11">Cytoplasm</location>
    </subcellularLocation>
</comment>
<evidence type="ECO:0000256" key="11">
    <source>
        <dbReference type="HAMAP-Rule" id="MF_00051"/>
    </source>
</evidence>
<name>A0A6A8M989_9FIRM</name>
<reference evidence="14" key="1">
    <citation type="submission" date="2019-09" db="EMBL/GenBank/DDBJ databases">
        <title>In-depth cultivation of the pig gut microbiome towards novel bacterial diversity and tailored functional studies.</title>
        <authorList>
            <person name="Wylensek D."/>
            <person name="Hitch T.C.A."/>
            <person name="Clavel T."/>
        </authorList>
    </citation>
    <scope>NUCLEOTIDE SEQUENCE</scope>
    <source>
        <strain evidence="14">RF-744-FAT-WT-3</strain>
    </source>
</reference>
<dbReference type="Gene3D" id="3.90.1150.10">
    <property type="entry name" value="Aspartate Aminotransferase, domain 1"/>
    <property type="match status" value="1"/>
</dbReference>
<dbReference type="PANTHER" id="PTHR11680:SF35">
    <property type="entry name" value="SERINE HYDROXYMETHYLTRANSFERASE 1"/>
    <property type="match status" value="1"/>
</dbReference>
<sequence>MFDRNGNDNSTYNQTDIAEIRKVSPTVADLVEEEYNRQKNNVELIASENYCSEAVMAACGSCLSWKYAEGYPGKPVTRHSGNKGRYYGGTQIVDKLEEYCCDKWREVFNTDYHVNVQPHSGSQANFAAYKAVLNPGDTILSLSLDDGGHLTHGSSVNFSGTLYDVHFYSVKDDGYIDMDDVEKKAKELHPKLILTGASAYSRTIDFPRFAEIAKSVGALFMVDMAHIAGLVAGGEHISPFGYADIITTTTHKTLRGPRGGLIFCRTEFAKAVDSAVFPYAQGGPLEHIIAGKAVCAEEALKPEFKEYAHQVVVNCKAFCDEFLKMGYKVVTGGTDNHLFLLDLSDHPFSGKDLQNRLDEVGITLNKNCVPNEKRSPFQTSGVRIGTAPMTTRGYKEEDFIKVAHRIDEVVKELDDEKAAEAQA</sequence>
<comment type="similarity">
    <text evidence="3 11">Belongs to the SHMT family.</text>
</comment>
<dbReference type="UniPathway" id="UPA00288">
    <property type="reaction ID" value="UER01023"/>
</dbReference>
<comment type="pathway">
    <text evidence="11">Amino-acid biosynthesis; glycine biosynthesis; glycine from L-serine: step 1/1.</text>
</comment>
<comment type="caution">
    <text evidence="14">The sequence shown here is derived from an EMBL/GenBank/DDBJ whole genome shotgun (WGS) entry which is preliminary data.</text>
</comment>
<evidence type="ECO:0000256" key="1">
    <source>
        <dbReference type="ARBA" id="ARBA00001933"/>
    </source>
</evidence>
<dbReference type="EMBL" id="VUNB01000005">
    <property type="protein sequence ID" value="MST69403.1"/>
    <property type="molecule type" value="Genomic_DNA"/>
</dbReference>
<dbReference type="SUPFAM" id="SSF53383">
    <property type="entry name" value="PLP-dependent transferases"/>
    <property type="match status" value="1"/>
</dbReference>
<feature type="domain" description="Serine hydroxymethyltransferase-like" evidence="13">
    <location>
        <begin position="22"/>
        <end position="405"/>
    </location>
</feature>
<evidence type="ECO:0000256" key="4">
    <source>
        <dbReference type="ARBA" id="ARBA00011738"/>
    </source>
</evidence>
<protein>
    <recommendedName>
        <fullName evidence="11">Serine hydroxymethyltransferase</fullName>
        <shortName evidence="11">SHMT</shortName>
        <shortName evidence="11">Serine methylase</shortName>
        <ecNumber evidence="11">2.1.2.1</ecNumber>
    </recommendedName>
</protein>
<dbReference type="GO" id="GO:0004372">
    <property type="term" value="F:glycine hydroxymethyltransferase activity"/>
    <property type="evidence" value="ECO:0007669"/>
    <property type="project" value="UniProtKB-UniRule"/>
</dbReference>
<dbReference type="InterPro" id="IPR001085">
    <property type="entry name" value="Ser_HO-MeTrfase"/>
</dbReference>
<dbReference type="PIRSF" id="PIRSF000412">
    <property type="entry name" value="SHMT"/>
    <property type="match status" value="1"/>
</dbReference>
<feature type="binding site" evidence="11">
    <location>
        <position position="267"/>
    </location>
    <ligand>
        <name>(6S)-5,6,7,8-tetrahydrofolate</name>
        <dbReference type="ChEBI" id="CHEBI:57453"/>
    </ligand>
</feature>
<dbReference type="InterPro" id="IPR015424">
    <property type="entry name" value="PyrdxlP-dep_Trfase"/>
</dbReference>
<comment type="catalytic activity">
    <reaction evidence="11">
        <text>(6R)-5,10-methylene-5,6,7,8-tetrahydrofolate + glycine + H2O = (6S)-5,6,7,8-tetrahydrofolate + L-serine</text>
        <dbReference type="Rhea" id="RHEA:15481"/>
        <dbReference type="ChEBI" id="CHEBI:15377"/>
        <dbReference type="ChEBI" id="CHEBI:15636"/>
        <dbReference type="ChEBI" id="CHEBI:33384"/>
        <dbReference type="ChEBI" id="CHEBI:57305"/>
        <dbReference type="ChEBI" id="CHEBI:57453"/>
        <dbReference type="EC" id="2.1.2.1"/>
    </reaction>
</comment>
<accession>A0A6A8M989</accession>
<dbReference type="GO" id="GO:0005829">
    <property type="term" value="C:cytosol"/>
    <property type="evidence" value="ECO:0007669"/>
    <property type="project" value="TreeGrafter"/>
</dbReference>
<evidence type="ECO:0000256" key="10">
    <source>
        <dbReference type="ARBA" id="ARBA00054606"/>
    </source>
</evidence>
<evidence type="ECO:0000256" key="12">
    <source>
        <dbReference type="PIRSR" id="PIRSR000412-50"/>
    </source>
</evidence>
<evidence type="ECO:0000256" key="7">
    <source>
        <dbReference type="ARBA" id="ARBA00022605"/>
    </source>
</evidence>
<feature type="binding site" evidence="11">
    <location>
        <begin position="148"/>
        <end position="150"/>
    </location>
    <ligand>
        <name>(6S)-5,6,7,8-tetrahydrofolate</name>
        <dbReference type="ChEBI" id="CHEBI:57453"/>
    </ligand>
</feature>
<keyword evidence="14" id="KW-0489">Methyltransferase</keyword>
<dbReference type="FunFam" id="3.40.640.10:FF:000001">
    <property type="entry name" value="Serine hydroxymethyltransferase"/>
    <property type="match status" value="1"/>
</dbReference>
<comment type="subunit">
    <text evidence="4 11">Homodimer.</text>
</comment>
<feature type="binding site" evidence="11">
    <location>
        <begin position="375"/>
        <end position="377"/>
    </location>
    <ligand>
        <name>(6S)-5,6,7,8-tetrahydrofolate</name>
        <dbReference type="ChEBI" id="CHEBI:57453"/>
    </ligand>
</feature>
<dbReference type="InterPro" id="IPR049943">
    <property type="entry name" value="Ser_HO-MeTrfase-like"/>
</dbReference>
<dbReference type="GO" id="GO:0032259">
    <property type="term" value="P:methylation"/>
    <property type="evidence" value="ECO:0007669"/>
    <property type="project" value="UniProtKB-KW"/>
</dbReference>
<dbReference type="GO" id="GO:0035999">
    <property type="term" value="P:tetrahydrofolate interconversion"/>
    <property type="evidence" value="ECO:0007669"/>
    <property type="project" value="UniProtKB-UniRule"/>
</dbReference>
<gene>
    <name evidence="11" type="primary">glyA</name>
    <name evidence="14" type="ORF">FYJ66_07345</name>
</gene>
<dbReference type="InterPro" id="IPR015421">
    <property type="entry name" value="PyrdxlP-dep_Trfase_major"/>
</dbReference>
<evidence type="ECO:0000256" key="9">
    <source>
        <dbReference type="ARBA" id="ARBA00022898"/>
    </source>
</evidence>
<keyword evidence="7 11" id="KW-0028">Amino-acid biosynthesis</keyword>
<comment type="pathway">
    <text evidence="11">One-carbon metabolism; tetrahydrofolate interconversion.</text>
</comment>
<feature type="binding site" evidence="11">
    <location>
        <position position="144"/>
    </location>
    <ligand>
        <name>(6S)-5,6,7,8-tetrahydrofolate</name>
        <dbReference type="ChEBI" id="CHEBI:57453"/>
    </ligand>
</feature>
<keyword evidence="5 11" id="KW-0963">Cytoplasm</keyword>
<proteinExistence type="inferred from homology"/>
<dbReference type="GO" id="GO:0019264">
    <property type="term" value="P:glycine biosynthetic process from serine"/>
    <property type="evidence" value="ECO:0007669"/>
    <property type="project" value="UniProtKB-UniRule"/>
</dbReference>
<evidence type="ECO:0000259" key="13">
    <source>
        <dbReference type="Pfam" id="PF00464"/>
    </source>
</evidence>
<keyword evidence="8 11" id="KW-0808">Transferase</keyword>
<evidence type="ECO:0000256" key="8">
    <source>
        <dbReference type="ARBA" id="ARBA00022679"/>
    </source>
</evidence>
<dbReference type="EC" id="2.1.2.1" evidence="11"/>
<dbReference type="PANTHER" id="PTHR11680">
    <property type="entry name" value="SERINE HYDROXYMETHYLTRANSFERASE"/>
    <property type="match status" value="1"/>
</dbReference>
<keyword evidence="9 11" id="KW-0663">Pyridoxal phosphate</keyword>